<dbReference type="AlphaFoldDB" id="A0A914H027"/>
<dbReference type="WBParaSite" id="Gr19_v10_g11988.t1">
    <property type="protein sequence ID" value="Gr19_v10_g11988.t1"/>
    <property type="gene ID" value="Gr19_v10_g11988"/>
</dbReference>
<organism evidence="1 2">
    <name type="scientific">Globodera rostochiensis</name>
    <name type="common">Golden nematode worm</name>
    <name type="synonym">Heterodera rostochiensis</name>
    <dbReference type="NCBI Taxonomy" id="31243"/>
    <lineage>
        <taxon>Eukaryota</taxon>
        <taxon>Metazoa</taxon>
        <taxon>Ecdysozoa</taxon>
        <taxon>Nematoda</taxon>
        <taxon>Chromadorea</taxon>
        <taxon>Rhabditida</taxon>
        <taxon>Tylenchina</taxon>
        <taxon>Tylenchomorpha</taxon>
        <taxon>Tylenchoidea</taxon>
        <taxon>Heteroderidae</taxon>
        <taxon>Heteroderinae</taxon>
        <taxon>Globodera</taxon>
    </lineage>
</organism>
<dbReference type="Proteomes" id="UP000887572">
    <property type="component" value="Unplaced"/>
</dbReference>
<protein>
    <submittedName>
        <fullName evidence="2">Uncharacterized protein</fullName>
    </submittedName>
</protein>
<evidence type="ECO:0000313" key="1">
    <source>
        <dbReference type="Proteomes" id="UP000887572"/>
    </source>
</evidence>
<reference evidence="2" key="1">
    <citation type="submission" date="2022-11" db="UniProtKB">
        <authorList>
            <consortium name="WormBaseParasite"/>
        </authorList>
    </citation>
    <scope>IDENTIFICATION</scope>
</reference>
<keyword evidence="1" id="KW-1185">Reference proteome</keyword>
<evidence type="ECO:0000313" key="2">
    <source>
        <dbReference type="WBParaSite" id="Gr19_v10_g11988.t1"/>
    </source>
</evidence>
<name>A0A914H027_GLORO</name>
<proteinExistence type="predicted"/>
<sequence length="146" mass="15946">MPVPTSLPVPLLCRTYSLDEYRSNSLKAAESIDRRRGMSHNDRDRGDEWSLLSMFLGGEGGGGGRREWEGAESLEGTDGYRQNQKESFAFAPKQALSNEGRRLSNFYTFWSPLPLKCLFRSGGLVASPMSTVGLGHLSGLPGGSES</sequence>
<accession>A0A914H027</accession>